<dbReference type="EMBL" id="CH671922">
    <property type="protein sequence ID" value="KOB58629.1"/>
    <property type="molecule type" value="Genomic_DNA"/>
</dbReference>
<protein>
    <recommendedName>
        <fullName evidence="2">Tr-type G domain-containing protein</fullName>
    </recommendedName>
</protein>
<dbReference type="SUPFAM" id="SSF52540">
    <property type="entry name" value="P-loop containing nucleoside triphosphate hydrolases"/>
    <property type="match status" value="1"/>
</dbReference>
<dbReference type="Pfam" id="PF00009">
    <property type="entry name" value="GTP_EFTU"/>
    <property type="match status" value="1"/>
</dbReference>
<organism evidence="3 4">
    <name type="scientific">Plasmodium falciparum (isolate HB3)</name>
    <dbReference type="NCBI Taxonomy" id="137071"/>
    <lineage>
        <taxon>Eukaryota</taxon>
        <taxon>Sar</taxon>
        <taxon>Alveolata</taxon>
        <taxon>Apicomplexa</taxon>
        <taxon>Aconoidasida</taxon>
        <taxon>Haemosporida</taxon>
        <taxon>Plasmodiidae</taxon>
        <taxon>Plasmodium</taxon>
        <taxon>Plasmodium (Laverania)</taxon>
    </lineage>
</organism>
<reference evidence="3 4" key="1">
    <citation type="submission" date="2006-03" db="EMBL/GenBank/DDBJ databases">
        <title>Annotation of Plasmodium falciparum HB3.</title>
        <authorList>
            <consortium name="The Broad Institute Genome Sequencing Platform"/>
            <person name="Volkman S.K."/>
            <person name="Neafsey D.E."/>
            <person name="Dash A.P."/>
            <person name="Chitnis C.E."/>
            <person name="Hartl D.L."/>
            <person name="Young S.K."/>
            <person name="Zeng Q."/>
            <person name="Koehrsen M."/>
            <person name="Alvarado L."/>
            <person name="Berlin A."/>
            <person name="Borenstein D."/>
            <person name="Chapman S.B."/>
            <person name="Chen Z."/>
            <person name="Engels R."/>
            <person name="Freedman E."/>
            <person name="Gellesch M."/>
            <person name="Goldberg J."/>
            <person name="Griggs A."/>
            <person name="Gujja S."/>
            <person name="Heilman E.R."/>
            <person name="Heiman D.I."/>
            <person name="Howarth C."/>
            <person name="Jen D."/>
            <person name="Larson L."/>
            <person name="Mehta T."/>
            <person name="Neiman D."/>
            <person name="Park D."/>
            <person name="Pearson M."/>
            <person name="Roberts A."/>
            <person name="Saif S."/>
            <person name="Shea T."/>
            <person name="Shenoy N."/>
            <person name="Sisk P."/>
            <person name="Stolte C."/>
            <person name="Sykes S."/>
            <person name="Walk T."/>
            <person name="White J."/>
            <person name="Yandava C."/>
            <person name="Haas B."/>
            <person name="Henn M.R."/>
            <person name="Nusbaum C."/>
            <person name="Birren B."/>
        </authorList>
    </citation>
    <scope>NUCLEOTIDE SEQUENCE [LARGE SCALE GENOMIC DNA]</scope>
    <source>
        <strain evidence="3">HB3</strain>
    </source>
</reference>
<dbReference type="InterPro" id="IPR000795">
    <property type="entry name" value="T_Tr_GTP-bd_dom"/>
</dbReference>
<dbReference type="InterPro" id="IPR049394">
    <property type="entry name" value="eEFSec_C"/>
</dbReference>
<dbReference type="KEGG" id="pfh:PFHG_00381"/>
<dbReference type="InterPro" id="IPR027417">
    <property type="entry name" value="P-loop_NTPase"/>
</dbReference>
<name>A0A0L7K6Y4_PLAFX</name>
<feature type="compositionally biased region" description="Basic and acidic residues" evidence="1">
    <location>
        <begin position="280"/>
        <end position="429"/>
    </location>
</feature>
<proteinExistence type="predicted"/>
<gene>
    <name evidence="3" type="ORF">PFHG_00381</name>
</gene>
<dbReference type="Pfam" id="PF21131">
    <property type="entry name" value="eEFSec_4th"/>
    <property type="match status" value="1"/>
</dbReference>
<dbReference type="Gene3D" id="2.40.30.10">
    <property type="entry name" value="Translation factors"/>
    <property type="match status" value="1"/>
</dbReference>
<evidence type="ECO:0000259" key="2">
    <source>
        <dbReference type="PROSITE" id="PS51722"/>
    </source>
</evidence>
<dbReference type="CDD" id="cd03696">
    <property type="entry name" value="SelB_II"/>
    <property type="match status" value="1"/>
</dbReference>
<accession>A0A0L7K6Y4</accession>
<dbReference type="InterPro" id="IPR050055">
    <property type="entry name" value="EF-Tu_GTPase"/>
</dbReference>
<dbReference type="FunFam" id="2.40.30.10:FF:000173">
    <property type="entry name" value="Selenocysteine-specific elongation factor selB"/>
    <property type="match status" value="1"/>
</dbReference>
<dbReference type="InterPro" id="IPR009000">
    <property type="entry name" value="Transl_B-barrel_sf"/>
</dbReference>
<dbReference type="GO" id="GO:0003746">
    <property type="term" value="F:translation elongation factor activity"/>
    <property type="evidence" value="ECO:0007669"/>
    <property type="project" value="TreeGrafter"/>
</dbReference>
<dbReference type="Gene3D" id="3.40.50.300">
    <property type="entry name" value="P-loop containing nucleotide triphosphate hydrolases"/>
    <property type="match status" value="2"/>
</dbReference>
<feature type="region of interest" description="Disordered" evidence="1">
    <location>
        <begin position="278"/>
        <end position="430"/>
    </location>
</feature>
<dbReference type="PANTHER" id="PTHR43721">
    <property type="entry name" value="ELONGATION FACTOR TU-RELATED"/>
    <property type="match status" value="1"/>
</dbReference>
<evidence type="ECO:0000256" key="1">
    <source>
        <dbReference type="SAM" id="MobiDB-lite"/>
    </source>
</evidence>
<dbReference type="SUPFAM" id="SSF50447">
    <property type="entry name" value="Translation proteins"/>
    <property type="match status" value="1"/>
</dbReference>
<feature type="compositionally biased region" description="Basic and acidic residues" evidence="1">
    <location>
        <begin position="696"/>
        <end position="738"/>
    </location>
</feature>
<sequence>MININVGVLGHVDSGKTSLCKCLSQVLSTCALDKHKESKERGITIDLGFSSFYIKKKKKKKYDVNQKREIQTNLLNDQTTDQKESFLYCKREEKNDLHNIQYDKTNIEYNEEQNCYDYTNDKHHSNNIYFYDEEIIQICLVDCPGHHSLLKSIIMGSEITDIIILVIDINKGIQKQTIECLVLCKIINCDIIIVLNKIDLIPLHLREKKINLMKKKIQEAFYKFKSLQSLNYHIVSISANVKGKDNKDVEGDPPNLLSHDKKGVKILLSGDNKDLPILLSDDKKDPPILLNDDKKDPPNLLNDDKKDPPNLLNDDKKDPSILLSDDKKDPPNLLNDDKKDPPNLLNDDKKDPPNLLNDDKKDPPNLLNDDKKDPPNLLNDDKKDPPNLLNDDKKDPPNLLNDDKKDPPNLLNDDKKDPPNLLNDDKKDPSILLNDHMNEWSQNKSSSDIPFMNKTINIKEIINVLTNIIKIPEREISTYEDFYFLYDHSFNIKGKGTIFTGTVIKGKIKINCNVTILPLNETGKIKEIQSFKKNVHEGKKGSRLSLLILNNNIKNIKKNERGVIIYENSNISYFSMFICKVKQVEFYKKDLNNLEHFICIIGFSSTECYGYFFKKIKNKYETNESKKINYKENSQGHDVFPTLLEDTLNVDKRFDRKGNYLLINKLCYDDTQKENNNNNKKNKKNNNNKKNKKNGNKNEHSDDIIKNEHGEDINKNEHSDDNNKNEHGDDNNKNEHGDYINNNHLNDYINNNHLNDYINNNHLNDYINNNHLNDDVNNNHLNDDVNNNHLNDYINNNHLNDDVNNNHLNDDVNNSHLNDDVNNSHLNNYDDDIYFLVVMKRKIHCFENEKCIFLKNDEHTNCRICLYGEIIEIIDNNCTYKKDDSFVFNKQPNIYKYEEYKDLKILKEKNKKGNIDKIIDEHTIICKKLFQSSNQVIPYIYKKIYIVKSTYDQKNGNTTSGNTSNVLHTGTIIKPFAKQGKAIVSFDEDISYLKNDIKSYNFLLVYYKDVFSKKKVFL</sequence>
<dbReference type="AlphaFoldDB" id="A0A0L7K6Y4"/>
<dbReference type="OMA" id="IPFMNKT"/>
<evidence type="ECO:0000313" key="4">
    <source>
        <dbReference type="Proteomes" id="UP000054289"/>
    </source>
</evidence>
<dbReference type="GO" id="GO:0005525">
    <property type="term" value="F:GTP binding"/>
    <property type="evidence" value="ECO:0007669"/>
    <property type="project" value="InterPro"/>
</dbReference>
<dbReference type="GO" id="GO:0003924">
    <property type="term" value="F:GTPase activity"/>
    <property type="evidence" value="ECO:0007669"/>
    <property type="project" value="InterPro"/>
</dbReference>
<evidence type="ECO:0000313" key="3">
    <source>
        <dbReference type="EMBL" id="KOB58629.1"/>
    </source>
</evidence>
<dbReference type="GO" id="GO:0001514">
    <property type="term" value="P:selenocysteine incorporation"/>
    <property type="evidence" value="ECO:0007669"/>
    <property type="project" value="TreeGrafter"/>
</dbReference>
<dbReference type="OrthoDB" id="2067at2759"/>
<feature type="compositionally biased region" description="Basic residues" evidence="1">
    <location>
        <begin position="680"/>
        <end position="695"/>
    </location>
</feature>
<feature type="domain" description="Tr-type G" evidence="2">
    <location>
        <begin position="1"/>
        <end position="279"/>
    </location>
</feature>
<dbReference type="PANTHER" id="PTHR43721:SF11">
    <property type="entry name" value="SELENOCYSTEINE-SPECIFIC ELONGATION FACTOR"/>
    <property type="match status" value="1"/>
</dbReference>
<reference evidence="4" key="2">
    <citation type="submission" date="2006-03" db="EMBL/GenBank/DDBJ databases">
        <title>The genome sequence of the Plasmodium falciparum HB3.</title>
        <authorList>
            <consortium name="The Broad Institute Genome Sequencing Platform"/>
            <person name="Birren B."/>
            <person name="Lander E."/>
            <person name="Galagan J."/>
            <person name="Nusbaum C."/>
            <person name="Devon K."/>
            <person name="Henn M."/>
            <person name="Jaffe D."/>
            <person name="Butler J."/>
            <person name="Alvarez P."/>
            <person name="Gnerre S."/>
            <person name="Grabherr M."/>
            <person name="Kleber M."/>
            <person name="Mauceli E."/>
            <person name="Brockman W."/>
            <person name="MacCallum I.A."/>
            <person name="Rounsley S."/>
            <person name="Young S."/>
            <person name="LaButti K."/>
            <person name="Pushparaj V."/>
            <person name="DeCaprio D."/>
            <person name="Crawford M."/>
            <person name="Koehrsen M."/>
            <person name="Engels R."/>
            <person name="Montgomery P."/>
            <person name="Pearson M."/>
            <person name="Howarth C."/>
            <person name="Larson L."/>
            <person name="Luoma S."/>
            <person name="White J."/>
            <person name="Kodira C."/>
            <person name="Zeng Q."/>
            <person name="Oleary S."/>
            <person name="Yandava C."/>
            <person name="Alvarado L."/>
            <person name="Wirth D."/>
            <person name="Volkman S."/>
            <person name="Hartl D."/>
        </authorList>
    </citation>
    <scope>NUCLEOTIDE SEQUENCE [LARGE SCALE GENOMIC DNA]</scope>
</reference>
<dbReference type="PROSITE" id="PS51722">
    <property type="entry name" value="G_TR_2"/>
    <property type="match status" value="1"/>
</dbReference>
<dbReference type="Proteomes" id="UP000054289">
    <property type="component" value="Unassembled WGS sequence"/>
</dbReference>
<feature type="region of interest" description="Disordered" evidence="1">
    <location>
        <begin position="671"/>
        <end position="739"/>
    </location>
</feature>